<dbReference type="EMBL" id="QJKJ01005116">
    <property type="protein sequence ID" value="RDX91470.1"/>
    <property type="molecule type" value="Genomic_DNA"/>
</dbReference>
<accession>A0A371GLS9</accession>
<sequence length="384" mass="42526">MSIPTKAAYPSCAKLICQHLMVQDQDLGSWKLSEVIARYSQRTPVDGNLNVWPSVVHHRCPSKAIVAKGGFSRNSEFLTLYSIYFFALKYKPPLFTVLPGPRSIPVRLCRVCLSRNHIGSSSRSPIEIIPVALKLTDIKLNPESVECYNVSATQQPVQQLNSSPSLEDLVQQFQQNKMQFQQNINATMQELKAQIGQLATTINQLQFEGSKQVPSQTILSPQENMSDIIVRSGMELLQQQSLKVQYGLSRNPNSENSTNVPGFANSSSVANSMLAATNSTKMAEIDDYVPTIFDLADVVKIANSMTDVIDLTDMTLDEISNQVTRVEIVDPTCVDDDITNPMCADAKMVDPRYANVDNAFADRAEDADSLVDKSDSVRLKWATL</sequence>
<name>A0A371GLS9_MUCPR</name>
<proteinExistence type="predicted"/>
<gene>
    <name evidence="2" type="ORF">CR513_26548</name>
</gene>
<dbReference type="Proteomes" id="UP000257109">
    <property type="component" value="Unassembled WGS sequence"/>
</dbReference>
<evidence type="ECO:0000256" key="1">
    <source>
        <dbReference type="SAM" id="Coils"/>
    </source>
</evidence>
<feature type="non-terminal residue" evidence="2">
    <location>
        <position position="1"/>
    </location>
</feature>
<dbReference type="AlphaFoldDB" id="A0A371GLS9"/>
<evidence type="ECO:0000313" key="2">
    <source>
        <dbReference type="EMBL" id="RDX91470.1"/>
    </source>
</evidence>
<protein>
    <submittedName>
        <fullName evidence="2">Uncharacterized protein</fullName>
    </submittedName>
</protein>
<organism evidence="2 3">
    <name type="scientific">Mucuna pruriens</name>
    <name type="common">Velvet bean</name>
    <name type="synonym">Dolichos pruriens</name>
    <dbReference type="NCBI Taxonomy" id="157652"/>
    <lineage>
        <taxon>Eukaryota</taxon>
        <taxon>Viridiplantae</taxon>
        <taxon>Streptophyta</taxon>
        <taxon>Embryophyta</taxon>
        <taxon>Tracheophyta</taxon>
        <taxon>Spermatophyta</taxon>
        <taxon>Magnoliopsida</taxon>
        <taxon>eudicotyledons</taxon>
        <taxon>Gunneridae</taxon>
        <taxon>Pentapetalae</taxon>
        <taxon>rosids</taxon>
        <taxon>fabids</taxon>
        <taxon>Fabales</taxon>
        <taxon>Fabaceae</taxon>
        <taxon>Papilionoideae</taxon>
        <taxon>50 kb inversion clade</taxon>
        <taxon>NPAAA clade</taxon>
        <taxon>indigoferoid/millettioid clade</taxon>
        <taxon>Phaseoleae</taxon>
        <taxon>Mucuna</taxon>
    </lineage>
</organism>
<evidence type="ECO:0000313" key="3">
    <source>
        <dbReference type="Proteomes" id="UP000257109"/>
    </source>
</evidence>
<keyword evidence="3" id="KW-1185">Reference proteome</keyword>
<comment type="caution">
    <text evidence="2">The sequence shown here is derived from an EMBL/GenBank/DDBJ whole genome shotgun (WGS) entry which is preliminary data.</text>
</comment>
<feature type="coiled-coil region" evidence="1">
    <location>
        <begin position="170"/>
        <end position="208"/>
    </location>
</feature>
<keyword evidence="1" id="KW-0175">Coiled coil</keyword>
<reference evidence="2" key="1">
    <citation type="submission" date="2018-05" db="EMBL/GenBank/DDBJ databases">
        <title>Draft genome of Mucuna pruriens seed.</title>
        <authorList>
            <person name="Nnadi N.E."/>
            <person name="Vos R."/>
            <person name="Hasami M.H."/>
            <person name="Devisetty U.K."/>
            <person name="Aguiy J.C."/>
        </authorList>
    </citation>
    <scope>NUCLEOTIDE SEQUENCE [LARGE SCALE GENOMIC DNA]</scope>
    <source>
        <strain evidence="2">JCA_2017</strain>
    </source>
</reference>